<accession>A0A9W6ZVG1</accession>
<dbReference type="Proteomes" id="UP001165082">
    <property type="component" value="Unassembled WGS sequence"/>
</dbReference>
<feature type="domain" description="Histone deacetylase" evidence="11">
    <location>
        <begin position="1"/>
        <end position="169"/>
    </location>
</feature>
<dbReference type="AlphaFoldDB" id="A0A9W6ZVG1"/>
<keyword evidence="9" id="KW-0539">Nucleus</keyword>
<dbReference type="PANTHER" id="PTHR10625:SF5">
    <property type="entry name" value="HISTONE DEACETYLASE"/>
    <property type="match status" value="1"/>
</dbReference>
<comment type="subcellular location">
    <subcellularLocation>
        <location evidence="1">Nucleus</location>
    </subcellularLocation>
</comment>
<evidence type="ECO:0000256" key="7">
    <source>
        <dbReference type="ARBA" id="ARBA00023015"/>
    </source>
</evidence>
<feature type="region of interest" description="Disordered" evidence="10">
    <location>
        <begin position="61"/>
        <end position="82"/>
    </location>
</feature>
<dbReference type="GO" id="GO:0005737">
    <property type="term" value="C:cytoplasm"/>
    <property type="evidence" value="ECO:0007669"/>
    <property type="project" value="TreeGrafter"/>
</dbReference>
<evidence type="ECO:0000256" key="4">
    <source>
        <dbReference type="ARBA" id="ARBA00022491"/>
    </source>
</evidence>
<dbReference type="InterPro" id="IPR023696">
    <property type="entry name" value="Ureohydrolase_dom_sf"/>
</dbReference>
<evidence type="ECO:0000256" key="5">
    <source>
        <dbReference type="ARBA" id="ARBA00022801"/>
    </source>
</evidence>
<name>A0A9W6ZVG1_9STRA</name>
<evidence type="ECO:0000256" key="6">
    <source>
        <dbReference type="ARBA" id="ARBA00022853"/>
    </source>
</evidence>
<keyword evidence="6" id="KW-0156">Chromatin regulator</keyword>
<organism evidence="12 13">
    <name type="scientific">Triparma retinervis</name>
    <dbReference type="NCBI Taxonomy" id="2557542"/>
    <lineage>
        <taxon>Eukaryota</taxon>
        <taxon>Sar</taxon>
        <taxon>Stramenopiles</taxon>
        <taxon>Ochrophyta</taxon>
        <taxon>Bolidophyceae</taxon>
        <taxon>Parmales</taxon>
        <taxon>Triparmaceae</taxon>
        <taxon>Triparma</taxon>
    </lineage>
</organism>
<keyword evidence="8" id="KW-0804">Transcription</keyword>
<comment type="caution">
    <text evidence="12">The sequence shown here is derived from an EMBL/GenBank/DDBJ whole genome shotgun (WGS) entry which is preliminary data.</text>
</comment>
<sequence>MGGCLINAISCAAYYALEAEGITSVGVLDIDAHHGNGIANTIEGEERIRYVSLHELNAGMSMGGGPRPEYDPRSPEESDIGPRGNIRNIVLKKGEGWGTYERKLVEGLVFLEDSDLLIVAAGFDAVKEDNTSGLSLQPKDYKSIGRIISRKMKDKPVVLGLEGGYTHEKGSSEEMGGVLGACVAEFVKGLKD</sequence>
<dbReference type="InterPro" id="IPR023801">
    <property type="entry name" value="His_deacetylse_dom"/>
</dbReference>
<keyword evidence="7" id="KW-0805">Transcription regulation</keyword>
<evidence type="ECO:0000313" key="12">
    <source>
        <dbReference type="EMBL" id="GMH56650.1"/>
    </source>
</evidence>
<evidence type="ECO:0000256" key="8">
    <source>
        <dbReference type="ARBA" id="ARBA00023163"/>
    </source>
</evidence>
<dbReference type="Pfam" id="PF00850">
    <property type="entry name" value="Hist_deacetyl"/>
    <property type="match status" value="1"/>
</dbReference>
<evidence type="ECO:0000259" key="11">
    <source>
        <dbReference type="Pfam" id="PF00850"/>
    </source>
</evidence>
<evidence type="ECO:0000256" key="2">
    <source>
        <dbReference type="ARBA" id="ARBA00007738"/>
    </source>
</evidence>
<evidence type="ECO:0000313" key="13">
    <source>
        <dbReference type="Proteomes" id="UP001165082"/>
    </source>
</evidence>
<dbReference type="GO" id="GO:0000118">
    <property type="term" value="C:histone deacetylase complex"/>
    <property type="evidence" value="ECO:0007669"/>
    <property type="project" value="TreeGrafter"/>
</dbReference>
<dbReference type="Gene3D" id="3.40.800.20">
    <property type="entry name" value="Histone deacetylase domain"/>
    <property type="match status" value="1"/>
</dbReference>
<dbReference type="PANTHER" id="PTHR10625">
    <property type="entry name" value="HISTONE DEACETYLASE HDAC1-RELATED"/>
    <property type="match status" value="1"/>
</dbReference>
<dbReference type="GO" id="GO:0141221">
    <property type="term" value="F:histone deacetylase activity, hydrolytic mechanism"/>
    <property type="evidence" value="ECO:0007669"/>
    <property type="project" value="UniProtKB-EC"/>
</dbReference>
<evidence type="ECO:0000256" key="9">
    <source>
        <dbReference type="ARBA" id="ARBA00023242"/>
    </source>
</evidence>
<protein>
    <recommendedName>
        <fullName evidence="3">histone deacetylase</fullName>
        <ecNumber evidence="3">3.5.1.98</ecNumber>
    </recommendedName>
</protein>
<keyword evidence="13" id="KW-1185">Reference proteome</keyword>
<evidence type="ECO:0000256" key="3">
    <source>
        <dbReference type="ARBA" id="ARBA00012111"/>
    </source>
</evidence>
<evidence type="ECO:0000256" key="10">
    <source>
        <dbReference type="SAM" id="MobiDB-lite"/>
    </source>
</evidence>
<dbReference type="EMBL" id="BRXZ01003536">
    <property type="protein sequence ID" value="GMH56650.1"/>
    <property type="molecule type" value="Genomic_DNA"/>
</dbReference>
<dbReference type="InterPro" id="IPR037138">
    <property type="entry name" value="His_deacetylse_dom_sf"/>
</dbReference>
<comment type="similarity">
    <text evidence="2">Belongs to the histone deacetylase family. HD type 2 subfamily.</text>
</comment>
<keyword evidence="4" id="KW-0678">Repressor</keyword>
<reference evidence="12" key="1">
    <citation type="submission" date="2022-07" db="EMBL/GenBank/DDBJ databases">
        <title>Genome analysis of Parmales, a sister group of diatoms, reveals the evolutionary specialization of diatoms from phago-mixotrophs to photoautotrophs.</title>
        <authorList>
            <person name="Ban H."/>
            <person name="Sato S."/>
            <person name="Yoshikawa S."/>
            <person name="Kazumasa Y."/>
            <person name="Nakamura Y."/>
            <person name="Ichinomiya M."/>
            <person name="Saitoh K."/>
            <person name="Sato N."/>
            <person name="Blanc-Mathieu R."/>
            <person name="Endo H."/>
            <person name="Kuwata A."/>
            <person name="Ogata H."/>
        </authorList>
    </citation>
    <scope>NUCLEOTIDE SEQUENCE</scope>
</reference>
<dbReference type="EC" id="3.5.1.98" evidence="3"/>
<evidence type="ECO:0000256" key="1">
    <source>
        <dbReference type="ARBA" id="ARBA00004123"/>
    </source>
</evidence>
<proteinExistence type="inferred from homology"/>
<dbReference type="GO" id="GO:0040029">
    <property type="term" value="P:epigenetic regulation of gene expression"/>
    <property type="evidence" value="ECO:0007669"/>
    <property type="project" value="TreeGrafter"/>
</dbReference>
<dbReference type="OrthoDB" id="424012at2759"/>
<gene>
    <name evidence="12" type="ORF">TrRE_jg2049</name>
</gene>
<keyword evidence="5" id="KW-0378">Hydrolase</keyword>
<dbReference type="SUPFAM" id="SSF52768">
    <property type="entry name" value="Arginase/deacetylase"/>
    <property type="match status" value="1"/>
</dbReference>